<sequence>MYRMASKDYYRKVACVNTLGLETLNWNAGRIASARASAYLPEEPAVMWHCGCGSQEGSPRGGHRGKHAGHERGGAARRGGRHEPGVLRVQRALPRRRAPDLNVRARRRRAARPRVVGRRRRRAVVVVRRRRGRRRVQHGAVGADARRAPAALHLPRGRRGDRRRGGDDDRQREDRRHRPSHGRSRARQVRLAVLG</sequence>
<feature type="region of interest" description="Disordered" evidence="1">
    <location>
        <begin position="56"/>
        <end position="84"/>
    </location>
</feature>
<reference evidence="2 3" key="1">
    <citation type="submission" date="2020-05" db="EMBL/GenBank/DDBJ databases">
        <title>WGS assembly of Panicum virgatum.</title>
        <authorList>
            <person name="Lovell J.T."/>
            <person name="Jenkins J."/>
            <person name="Shu S."/>
            <person name="Juenger T.E."/>
            <person name="Schmutz J."/>
        </authorList>
    </citation>
    <scope>NUCLEOTIDE SEQUENCE [LARGE SCALE GENOMIC DNA]</scope>
    <source>
        <strain evidence="3">cv. AP13</strain>
    </source>
</reference>
<organism evidence="2 3">
    <name type="scientific">Panicum virgatum</name>
    <name type="common">Blackwell switchgrass</name>
    <dbReference type="NCBI Taxonomy" id="38727"/>
    <lineage>
        <taxon>Eukaryota</taxon>
        <taxon>Viridiplantae</taxon>
        <taxon>Streptophyta</taxon>
        <taxon>Embryophyta</taxon>
        <taxon>Tracheophyta</taxon>
        <taxon>Spermatophyta</taxon>
        <taxon>Magnoliopsida</taxon>
        <taxon>Liliopsida</taxon>
        <taxon>Poales</taxon>
        <taxon>Poaceae</taxon>
        <taxon>PACMAD clade</taxon>
        <taxon>Panicoideae</taxon>
        <taxon>Panicodae</taxon>
        <taxon>Paniceae</taxon>
        <taxon>Panicinae</taxon>
        <taxon>Panicum</taxon>
        <taxon>Panicum sect. Hiantes</taxon>
    </lineage>
</organism>
<gene>
    <name evidence="2" type="ORF">PVAP13_5NG403240</name>
</gene>
<feature type="compositionally biased region" description="Low complexity" evidence="1">
    <location>
        <begin position="138"/>
        <end position="154"/>
    </location>
</feature>
<dbReference type="EMBL" id="CM029046">
    <property type="protein sequence ID" value="KAG2590438.1"/>
    <property type="molecule type" value="Genomic_DNA"/>
</dbReference>
<evidence type="ECO:0000256" key="1">
    <source>
        <dbReference type="SAM" id="MobiDB-lite"/>
    </source>
</evidence>
<feature type="region of interest" description="Disordered" evidence="1">
    <location>
        <begin position="97"/>
        <end position="187"/>
    </location>
</feature>
<feature type="compositionally biased region" description="Basic residues" evidence="1">
    <location>
        <begin position="104"/>
        <end position="137"/>
    </location>
</feature>
<evidence type="ECO:0000313" key="2">
    <source>
        <dbReference type="EMBL" id="KAG2590438.1"/>
    </source>
</evidence>
<feature type="compositionally biased region" description="Basic and acidic residues" evidence="1">
    <location>
        <begin position="163"/>
        <end position="176"/>
    </location>
</feature>
<proteinExistence type="predicted"/>
<name>A0A8T0S056_PANVG</name>
<dbReference type="Proteomes" id="UP000823388">
    <property type="component" value="Chromosome 5N"/>
</dbReference>
<protein>
    <submittedName>
        <fullName evidence="2">Uncharacterized protein</fullName>
    </submittedName>
</protein>
<comment type="caution">
    <text evidence="2">The sequence shown here is derived from an EMBL/GenBank/DDBJ whole genome shotgun (WGS) entry which is preliminary data.</text>
</comment>
<keyword evidence="3" id="KW-1185">Reference proteome</keyword>
<accession>A0A8T0S056</accession>
<dbReference type="AlphaFoldDB" id="A0A8T0S056"/>
<evidence type="ECO:0000313" key="3">
    <source>
        <dbReference type="Proteomes" id="UP000823388"/>
    </source>
</evidence>
<feature type="compositionally biased region" description="Basic residues" evidence="1">
    <location>
        <begin position="177"/>
        <end position="187"/>
    </location>
</feature>